<dbReference type="SUPFAM" id="SSF55874">
    <property type="entry name" value="ATPase domain of HSP90 chaperone/DNA topoisomerase II/histidine kinase"/>
    <property type="match status" value="1"/>
</dbReference>
<comment type="caution">
    <text evidence="6">The sequence shown here is derived from an EMBL/GenBank/DDBJ whole genome shotgun (WGS) entry which is preliminary data.</text>
</comment>
<evidence type="ECO:0000259" key="5">
    <source>
        <dbReference type="PROSITE" id="PS50109"/>
    </source>
</evidence>
<dbReference type="EC" id="2.7.13.3" evidence="2"/>
<gene>
    <name evidence="6" type="ORF">LCGC14_1839550</name>
</gene>
<dbReference type="AlphaFoldDB" id="A0A0F9GDM1"/>
<dbReference type="InterPro" id="IPR036890">
    <property type="entry name" value="HATPase_C_sf"/>
</dbReference>
<evidence type="ECO:0000256" key="4">
    <source>
        <dbReference type="ARBA" id="ARBA00022777"/>
    </source>
</evidence>
<sequence length="77" mass="8709">DKLFGAFQRLHSEEEFPGTGIGLATVQRIVRRHGGRVWAEGEIERGATFYFTLPARAPSDETVPRERSHREETVLVS</sequence>
<organism evidence="6">
    <name type="scientific">marine sediment metagenome</name>
    <dbReference type="NCBI Taxonomy" id="412755"/>
    <lineage>
        <taxon>unclassified sequences</taxon>
        <taxon>metagenomes</taxon>
        <taxon>ecological metagenomes</taxon>
    </lineage>
</organism>
<keyword evidence="4" id="KW-0418">Kinase</keyword>
<evidence type="ECO:0000256" key="3">
    <source>
        <dbReference type="ARBA" id="ARBA00022679"/>
    </source>
</evidence>
<dbReference type="GO" id="GO:0000156">
    <property type="term" value="F:phosphorelay response regulator activity"/>
    <property type="evidence" value="ECO:0007669"/>
    <property type="project" value="TreeGrafter"/>
</dbReference>
<dbReference type="PRINTS" id="PR00344">
    <property type="entry name" value="BCTRLSENSOR"/>
</dbReference>
<dbReference type="PANTHER" id="PTHR42878:SF15">
    <property type="entry name" value="BACTERIOPHYTOCHROME"/>
    <property type="match status" value="1"/>
</dbReference>
<dbReference type="InterPro" id="IPR003594">
    <property type="entry name" value="HATPase_dom"/>
</dbReference>
<feature type="non-terminal residue" evidence="6">
    <location>
        <position position="1"/>
    </location>
</feature>
<evidence type="ECO:0000313" key="6">
    <source>
        <dbReference type="EMBL" id="KKL96929.1"/>
    </source>
</evidence>
<dbReference type="PANTHER" id="PTHR42878">
    <property type="entry name" value="TWO-COMPONENT HISTIDINE KINASE"/>
    <property type="match status" value="1"/>
</dbReference>
<dbReference type="GO" id="GO:0030295">
    <property type="term" value="F:protein kinase activator activity"/>
    <property type="evidence" value="ECO:0007669"/>
    <property type="project" value="TreeGrafter"/>
</dbReference>
<dbReference type="GO" id="GO:0004673">
    <property type="term" value="F:protein histidine kinase activity"/>
    <property type="evidence" value="ECO:0007669"/>
    <property type="project" value="UniProtKB-EC"/>
</dbReference>
<dbReference type="InterPro" id="IPR004358">
    <property type="entry name" value="Sig_transdc_His_kin-like_C"/>
</dbReference>
<name>A0A0F9GDM1_9ZZZZ</name>
<accession>A0A0F9GDM1</accession>
<reference evidence="6" key="1">
    <citation type="journal article" date="2015" name="Nature">
        <title>Complex archaea that bridge the gap between prokaryotes and eukaryotes.</title>
        <authorList>
            <person name="Spang A."/>
            <person name="Saw J.H."/>
            <person name="Jorgensen S.L."/>
            <person name="Zaremba-Niedzwiedzka K."/>
            <person name="Martijn J."/>
            <person name="Lind A.E."/>
            <person name="van Eijk R."/>
            <person name="Schleper C."/>
            <person name="Guy L."/>
            <person name="Ettema T.J."/>
        </authorList>
    </citation>
    <scope>NUCLEOTIDE SEQUENCE</scope>
</reference>
<dbReference type="EMBL" id="LAZR01018297">
    <property type="protein sequence ID" value="KKL96929.1"/>
    <property type="molecule type" value="Genomic_DNA"/>
</dbReference>
<evidence type="ECO:0000256" key="1">
    <source>
        <dbReference type="ARBA" id="ARBA00000085"/>
    </source>
</evidence>
<dbReference type="InterPro" id="IPR005467">
    <property type="entry name" value="His_kinase_dom"/>
</dbReference>
<keyword evidence="3" id="KW-0808">Transferase</keyword>
<evidence type="ECO:0000256" key="2">
    <source>
        <dbReference type="ARBA" id="ARBA00012438"/>
    </source>
</evidence>
<dbReference type="PROSITE" id="PS50109">
    <property type="entry name" value="HIS_KIN"/>
    <property type="match status" value="1"/>
</dbReference>
<dbReference type="Pfam" id="PF02518">
    <property type="entry name" value="HATPase_c"/>
    <property type="match status" value="1"/>
</dbReference>
<proteinExistence type="predicted"/>
<dbReference type="GO" id="GO:0007234">
    <property type="term" value="P:osmosensory signaling via phosphorelay pathway"/>
    <property type="evidence" value="ECO:0007669"/>
    <property type="project" value="TreeGrafter"/>
</dbReference>
<protein>
    <recommendedName>
        <fullName evidence="2">histidine kinase</fullName>
        <ecNumber evidence="2">2.7.13.3</ecNumber>
    </recommendedName>
</protein>
<comment type="catalytic activity">
    <reaction evidence="1">
        <text>ATP + protein L-histidine = ADP + protein N-phospho-L-histidine.</text>
        <dbReference type="EC" id="2.7.13.3"/>
    </reaction>
</comment>
<dbReference type="Gene3D" id="3.30.565.10">
    <property type="entry name" value="Histidine kinase-like ATPase, C-terminal domain"/>
    <property type="match status" value="1"/>
</dbReference>
<feature type="domain" description="Histidine kinase" evidence="5">
    <location>
        <begin position="1"/>
        <end position="57"/>
    </location>
</feature>
<dbReference type="InterPro" id="IPR050351">
    <property type="entry name" value="BphY/WalK/GraS-like"/>
</dbReference>